<name>A0A7J8KAH8_ROUAE</name>
<proteinExistence type="predicted"/>
<gene>
    <name evidence="2" type="ORF">HJG63_007722</name>
</gene>
<evidence type="ECO:0000313" key="3">
    <source>
        <dbReference type="Proteomes" id="UP000593571"/>
    </source>
</evidence>
<dbReference type="EMBL" id="JACASE010000001">
    <property type="protein sequence ID" value="KAF6505829.1"/>
    <property type="molecule type" value="Genomic_DNA"/>
</dbReference>
<comment type="caution">
    <text evidence="2">The sequence shown here is derived from an EMBL/GenBank/DDBJ whole genome shotgun (WGS) entry which is preliminary data.</text>
</comment>
<protein>
    <submittedName>
        <fullName evidence="2">Uncharacterized protein</fullName>
    </submittedName>
</protein>
<dbReference type="AlphaFoldDB" id="A0A7J8KAH8"/>
<feature type="region of interest" description="Disordered" evidence="1">
    <location>
        <begin position="1"/>
        <end position="35"/>
    </location>
</feature>
<evidence type="ECO:0000313" key="2">
    <source>
        <dbReference type="EMBL" id="KAF6505829.1"/>
    </source>
</evidence>
<keyword evidence="3" id="KW-1185">Reference proteome</keyword>
<accession>A0A7J8KAH8</accession>
<feature type="compositionally biased region" description="Polar residues" evidence="1">
    <location>
        <begin position="93"/>
        <end position="121"/>
    </location>
</feature>
<evidence type="ECO:0000256" key="1">
    <source>
        <dbReference type="SAM" id="MobiDB-lite"/>
    </source>
</evidence>
<sequence>MQGGHSPSLESSGTPALRRPQELADEGAWQGVVGSHTPESFMGPCSESGVCVLLGFQSIPELSPRLTGDHRVGGAPAPSMETPVACGQRRSRGSWTRSSEVQTGTCATRSVTGASKTLGPS</sequence>
<feature type="region of interest" description="Disordered" evidence="1">
    <location>
        <begin position="65"/>
        <end position="121"/>
    </location>
</feature>
<dbReference type="Proteomes" id="UP000593571">
    <property type="component" value="Unassembled WGS sequence"/>
</dbReference>
<organism evidence="2 3">
    <name type="scientific">Rousettus aegyptiacus</name>
    <name type="common">Egyptian fruit bat</name>
    <name type="synonym">Pteropus aegyptiacus</name>
    <dbReference type="NCBI Taxonomy" id="9407"/>
    <lineage>
        <taxon>Eukaryota</taxon>
        <taxon>Metazoa</taxon>
        <taxon>Chordata</taxon>
        <taxon>Craniata</taxon>
        <taxon>Vertebrata</taxon>
        <taxon>Euteleostomi</taxon>
        <taxon>Mammalia</taxon>
        <taxon>Eutheria</taxon>
        <taxon>Laurasiatheria</taxon>
        <taxon>Chiroptera</taxon>
        <taxon>Yinpterochiroptera</taxon>
        <taxon>Pteropodoidea</taxon>
        <taxon>Pteropodidae</taxon>
        <taxon>Rousettinae</taxon>
        <taxon>Rousettus</taxon>
    </lineage>
</organism>
<reference evidence="2 3" key="1">
    <citation type="journal article" date="2020" name="Nature">
        <title>Six reference-quality genomes reveal evolution of bat adaptations.</title>
        <authorList>
            <person name="Jebb D."/>
            <person name="Huang Z."/>
            <person name="Pippel M."/>
            <person name="Hughes G.M."/>
            <person name="Lavrichenko K."/>
            <person name="Devanna P."/>
            <person name="Winkler S."/>
            <person name="Jermiin L.S."/>
            <person name="Skirmuntt E.C."/>
            <person name="Katzourakis A."/>
            <person name="Burkitt-Gray L."/>
            <person name="Ray D.A."/>
            <person name="Sullivan K.A.M."/>
            <person name="Roscito J.G."/>
            <person name="Kirilenko B.M."/>
            <person name="Davalos L.M."/>
            <person name="Corthals A.P."/>
            <person name="Power M.L."/>
            <person name="Jones G."/>
            <person name="Ransome R.D."/>
            <person name="Dechmann D.K.N."/>
            <person name="Locatelli A.G."/>
            <person name="Puechmaille S.J."/>
            <person name="Fedrigo O."/>
            <person name="Jarvis E.D."/>
            <person name="Hiller M."/>
            <person name="Vernes S.C."/>
            <person name="Myers E.W."/>
            <person name="Teeling E.C."/>
        </authorList>
    </citation>
    <scope>NUCLEOTIDE SEQUENCE [LARGE SCALE GENOMIC DNA]</scope>
    <source>
        <strain evidence="2">MRouAeg1</strain>
        <tissue evidence="2">Muscle</tissue>
    </source>
</reference>